<keyword evidence="2" id="KW-1185">Reference proteome</keyword>
<sequence>MSICCQFSVRIKEGLSRMGSSWSENEEPFFVITLGGEIYICKTKAKTFSITRKHSSDLINRVTITESSRLHALRLTLGINFSRSYSSSLLDCFPIQYISGYLIPRRVTGRTHPCCNIDLELDGQHGFRFARSNHLPSHLPYNTLEFLNSPNRTQNTNARHLPSESLKQSTAEYFSMETEAVGLSQGPMCANRSSPDPSLDRVMLSVKILRCLH</sequence>
<evidence type="ECO:0000313" key="2">
    <source>
        <dbReference type="Proteomes" id="UP000076722"/>
    </source>
</evidence>
<evidence type="ECO:0000313" key="1">
    <source>
        <dbReference type="EMBL" id="KZS97402.1"/>
    </source>
</evidence>
<protein>
    <submittedName>
        <fullName evidence="1">Uncharacterized protein</fullName>
    </submittedName>
</protein>
<dbReference type="EMBL" id="KV419397">
    <property type="protein sequence ID" value="KZS97402.1"/>
    <property type="molecule type" value="Genomic_DNA"/>
</dbReference>
<gene>
    <name evidence="1" type="ORF">SISNIDRAFT_251305</name>
</gene>
<organism evidence="1 2">
    <name type="scientific">Sistotremastrum niveocremeum HHB9708</name>
    <dbReference type="NCBI Taxonomy" id="1314777"/>
    <lineage>
        <taxon>Eukaryota</taxon>
        <taxon>Fungi</taxon>
        <taxon>Dikarya</taxon>
        <taxon>Basidiomycota</taxon>
        <taxon>Agaricomycotina</taxon>
        <taxon>Agaricomycetes</taxon>
        <taxon>Sistotremastrales</taxon>
        <taxon>Sistotremastraceae</taxon>
        <taxon>Sertulicium</taxon>
        <taxon>Sertulicium niveocremeum</taxon>
    </lineage>
</organism>
<proteinExistence type="predicted"/>
<reference evidence="1 2" key="1">
    <citation type="journal article" date="2016" name="Mol. Biol. Evol.">
        <title>Comparative Genomics of Early-Diverging Mushroom-Forming Fungi Provides Insights into the Origins of Lignocellulose Decay Capabilities.</title>
        <authorList>
            <person name="Nagy L.G."/>
            <person name="Riley R."/>
            <person name="Tritt A."/>
            <person name="Adam C."/>
            <person name="Daum C."/>
            <person name="Floudas D."/>
            <person name="Sun H."/>
            <person name="Yadav J.S."/>
            <person name="Pangilinan J."/>
            <person name="Larsson K.H."/>
            <person name="Matsuura K."/>
            <person name="Barry K."/>
            <person name="Labutti K."/>
            <person name="Kuo R."/>
            <person name="Ohm R.A."/>
            <person name="Bhattacharya S.S."/>
            <person name="Shirouzu T."/>
            <person name="Yoshinaga Y."/>
            <person name="Martin F.M."/>
            <person name="Grigoriev I.V."/>
            <person name="Hibbett D.S."/>
        </authorList>
    </citation>
    <scope>NUCLEOTIDE SEQUENCE [LARGE SCALE GENOMIC DNA]</scope>
    <source>
        <strain evidence="1 2">HHB9708</strain>
    </source>
</reference>
<dbReference type="Proteomes" id="UP000076722">
    <property type="component" value="Unassembled WGS sequence"/>
</dbReference>
<dbReference type="AlphaFoldDB" id="A0A164YZV8"/>
<accession>A0A164YZV8</accession>
<name>A0A164YZV8_9AGAM</name>